<comment type="caution">
    <text evidence="15">The sequence shown here is derived from an EMBL/GenBank/DDBJ whole genome shotgun (WGS) entry which is preliminary data.</text>
</comment>
<dbReference type="PANTHER" id="PTHR11472">
    <property type="entry name" value="DNA REPAIR DEAD HELICASE RAD3/XP-D SUBFAMILY MEMBER"/>
    <property type="match status" value="1"/>
</dbReference>
<dbReference type="SMART" id="SM00488">
    <property type="entry name" value="DEXDc2"/>
    <property type="match status" value="1"/>
</dbReference>
<dbReference type="InterPro" id="IPR014013">
    <property type="entry name" value="Helic_SF1/SF2_ATP-bd_DinG/Rad3"/>
</dbReference>
<proteinExistence type="inferred from homology"/>
<keyword evidence="16" id="KW-1185">Reference proteome</keyword>
<keyword evidence="10" id="KW-0238">DNA-binding</keyword>
<keyword evidence="9" id="KW-0411">Iron-sulfur</keyword>
<keyword evidence="4" id="KW-0227">DNA damage</keyword>
<feature type="domain" description="Helicase ATP-binding" evidence="14">
    <location>
        <begin position="193"/>
        <end position="462"/>
    </location>
</feature>
<reference evidence="16" key="1">
    <citation type="journal article" date="2019" name="Int. J. Syst. Evol. Microbiol.">
        <title>The Global Catalogue of Microorganisms (GCM) 10K type strain sequencing project: providing services to taxonomists for standard genome sequencing and annotation.</title>
        <authorList>
            <consortium name="The Broad Institute Genomics Platform"/>
            <consortium name="The Broad Institute Genome Sequencing Center for Infectious Disease"/>
            <person name="Wu L."/>
            <person name="Ma J."/>
        </authorList>
    </citation>
    <scope>NUCLEOTIDE SEQUENCE [LARGE SCALE GENOMIC DNA]</scope>
    <source>
        <strain evidence="16">CCUG 54518</strain>
    </source>
</reference>
<evidence type="ECO:0000256" key="1">
    <source>
        <dbReference type="ARBA" id="ARBA00022485"/>
    </source>
</evidence>
<keyword evidence="7" id="KW-0067">ATP-binding</keyword>
<dbReference type="InterPro" id="IPR006555">
    <property type="entry name" value="ATP-dep_Helicase_C"/>
</dbReference>
<dbReference type="InterPro" id="IPR045028">
    <property type="entry name" value="DinG/Rad3-like"/>
</dbReference>
<dbReference type="GO" id="GO:0004386">
    <property type="term" value="F:helicase activity"/>
    <property type="evidence" value="ECO:0007669"/>
    <property type="project" value="UniProtKB-KW"/>
</dbReference>
<organism evidence="15 16">
    <name type="scientific">Hydrogenophaga bisanensis</name>
    <dbReference type="NCBI Taxonomy" id="439611"/>
    <lineage>
        <taxon>Bacteria</taxon>
        <taxon>Pseudomonadati</taxon>
        <taxon>Pseudomonadota</taxon>
        <taxon>Betaproteobacteria</taxon>
        <taxon>Burkholderiales</taxon>
        <taxon>Comamonadaceae</taxon>
        <taxon>Hydrogenophaga</taxon>
    </lineage>
</organism>
<accession>A0ABW2RDW3</accession>
<evidence type="ECO:0000256" key="7">
    <source>
        <dbReference type="ARBA" id="ARBA00022840"/>
    </source>
</evidence>
<protein>
    <submittedName>
        <fullName evidence="15">Helicase C-terminal domain-containing protein</fullName>
    </submittedName>
</protein>
<evidence type="ECO:0000256" key="9">
    <source>
        <dbReference type="ARBA" id="ARBA00023014"/>
    </source>
</evidence>
<evidence type="ECO:0000313" key="15">
    <source>
        <dbReference type="EMBL" id="MFC7436280.1"/>
    </source>
</evidence>
<dbReference type="InterPro" id="IPR010614">
    <property type="entry name" value="RAD3-like_helicase_DEAD"/>
</dbReference>
<evidence type="ECO:0000256" key="8">
    <source>
        <dbReference type="ARBA" id="ARBA00023004"/>
    </source>
</evidence>
<keyword evidence="8" id="KW-0408">Iron</keyword>
<evidence type="ECO:0000256" key="4">
    <source>
        <dbReference type="ARBA" id="ARBA00022763"/>
    </source>
</evidence>
<evidence type="ECO:0000256" key="12">
    <source>
        <dbReference type="ARBA" id="ARBA00023235"/>
    </source>
</evidence>
<keyword evidence="5" id="KW-0378">Hydrolase</keyword>
<gene>
    <name evidence="15" type="ORF">ACFQNJ_17360</name>
</gene>
<sequence length="786" mass="87647">MNPVNTLSQDAQASLPTEELPLGSVPVRVLCDFGARTGDLDLRFTPSPSGVDGIEGHAAVTARRGARYQREVSLSAMRHGLRIQGRADGWDPDARRLEEIKTHRGDPALIRPNRQALHWAQARVYGWMLCEQLQLDGLHIALVYYDIDSGRETVHEAWHTRDELTEAVDALCRRYADWARRERAHRLARDQALHQLAFAHPAFRPGQRSLAAAVYRAHTSGQVLLAEAPTGIGKTAATLFAALKAMPRHGTDRLFYLTARTTGRALALGALQGMGAARGLPLRVVERLSRDKACEHPDKACHGDSCPLARGFYDRLPAARQAAGDAAWLDHPSLQKIGLTHDICPYYLAQEMMRWCDVAIGDYHHVFDPSASWLTAAEQDERRVALLVDEAHHLIGRAREMHSATLDPADFQALRQSAPPGLHKTLDRMHRHWNALAHQLNGTYTVLNDLPADFLAGLRQTSTAIADHLAQQPGDAADAALMGWFFEALRWLRLADSFGDHSVVDLQPCARPLPRTRTAQPVIGIRNLVPAPLLSPLWTRLDGATLFSATLSPMDHMAQLLGLPSADQPRGHRQLQVPSPFDPSHLAVRVSMDISTRWANRQASLDPMADLMARQYRQQPGNYLAFFSSFDYLSQTLDRLRQRHPDIPVWTQTRGMDEGARQAFIDRFVDDGQGIGFAVLGGAFGEGIDLPGHRLIGAFIATLGLPQVDPFNELLRQRLQARFGHGWEHTYLYPGLQKVIQAAGRVIRTEEDRGTVWLMDDRYARSPVRELLPAHWQVQWAHARAD</sequence>
<evidence type="ECO:0000256" key="2">
    <source>
        <dbReference type="ARBA" id="ARBA00022723"/>
    </source>
</evidence>
<keyword evidence="6 15" id="KW-0347">Helicase</keyword>
<dbReference type="Gene3D" id="3.40.50.300">
    <property type="entry name" value="P-loop containing nucleotide triphosphate hydrolases"/>
    <property type="match status" value="2"/>
</dbReference>
<keyword evidence="11" id="KW-0234">DNA repair</keyword>
<dbReference type="Pfam" id="PF13307">
    <property type="entry name" value="Helicase_C_2"/>
    <property type="match status" value="1"/>
</dbReference>
<name>A0ABW2RDW3_9BURK</name>
<evidence type="ECO:0000256" key="3">
    <source>
        <dbReference type="ARBA" id="ARBA00022741"/>
    </source>
</evidence>
<keyword evidence="1" id="KW-0004">4Fe-4S</keyword>
<evidence type="ECO:0000256" key="10">
    <source>
        <dbReference type="ARBA" id="ARBA00023125"/>
    </source>
</evidence>
<dbReference type="PROSITE" id="PS51193">
    <property type="entry name" value="HELICASE_ATP_BIND_2"/>
    <property type="match status" value="1"/>
</dbReference>
<keyword evidence="12" id="KW-0413">Isomerase</keyword>
<dbReference type="PANTHER" id="PTHR11472:SF34">
    <property type="entry name" value="REGULATOR OF TELOMERE ELONGATION HELICASE 1"/>
    <property type="match status" value="1"/>
</dbReference>
<evidence type="ECO:0000256" key="6">
    <source>
        <dbReference type="ARBA" id="ARBA00022806"/>
    </source>
</evidence>
<keyword evidence="3" id="KW-0547">Nucleotide-binding</keyword>
<dbReference type="SMART" id="SM00491">
    <property type="entry name" value="HELICc2"/>
    <property type="match status" value="1"/>
</dbReference>
<dbReference type="SUPFAM" id="SSF52540">
    <property type="entry name" value="P-loop containing nucleoside triphosphate hydrolases"/>
    <property type="match status" value="1"/>
</dbReference>
<dbReference type="RefSeq" id="WP_382259826.1">
    <property type="nucleotide sequence ID" value="NZ_JBHTBX010000016.1"/>
</dbReference>
<evidence type="ECO:0000256" key="11">
    <source>
        <dbReference type="ARBA" id="ARBA00023204"/>
    </source>
</evidence>
<evidence type="ECO:0000259" key="14">
    <source>
        <dbReference type="PROSITE" id="PS51193"/>
    </source>
</evidence>
<dbReference type="InterPro" id="IPR006554">
    <property type="entry name" value="Helicase-like_DEXD_c2"/>
</dbReference>
<evidence type="ECO:0000256" key="13">
    <source>
        <dbReference type="ARBA" id="ARBA00038058"/>
    </source>
</evidence>
<comment type="similarity">
    <text evidence="13">Belongs to the helicase family. DinG subfamily.</text>
</comment>
<dbReference type="Proteomes" id="UP001596495">
    <property type="component" value="Unassembled WGS sequence"/>
</dbReference>
<keyword evidence="2" id="KW-0479">Metal-binding</keyword>
<dbReference type="EMBL" id="JBHTBX010000016">
    <property type="protein sequence ID" value="MFC7436280.1"/>
    <property type="molecule type" value="Genomic_DNA"/>
</dbReference>
<evidence type="ECO:0000256" key="5">
    <source>
        <dbReference type="ARBA" id="ARBA00022801"/>
    </source>
</evidence>
<dbReference type="InterPro" id="IPR027417">
    <property type="entry name" value="P-loop_NTPase"/>
</dbReference>
<evidence type="ECO:0000313" key="16">
    <source>
        <dbReference type="Proteomes" id="UP001596495"/>
    </source>
</evidence>
<dbReference type="Pfam" id="PF06733">
    <property type="entry name" value="DEAD_2"/>
    <property type="match status" value="1"/>
</dbReference>